<dbReference type="InterPro" id="IPR036249">
    <property type="entry name" value="Thioredoxin-like_sf"/>
</dbReference>
<sequence length="142" mass="16060">MADQKMEYVLFYMDSCNYCQKISGLLKSKPELLKKFNVVNINAVPMLPDEIDEVPSIYDGKIVHKGANAFKWLKEKMQDFLSPANDGLAYSFVNGQEEQVFGSYSLLDQKNGSFGMGDNQAGDDNKNRTLDSLMASRERELK</sequence>
<accession>A0A6C0I9S0</accession>
<protein>
    <recommendedName>
        <fullName evidence="3">Thioredoxin-like fold domain-containing protein</fullName>
    </recommendedName>
</protein>
<reference evidence="2" key="1">
    <citation type="journal article" date="2020" name="Nature">
        <title>Giant virus diversity and host interactions through global metagenomics.</title>
        <authorList>
            <person name="Schulz F."/>
            <person name="Roux S."/>
            <person name="Paez-Espino D."/>
            <person name="Jungbluth S."/>
            <person name="Walsh D.A."/>
            <person name="Denef V.J."/>
            <person name="McMahon K.D."/>
            <person name="Konstantinidis K.T."/>
            <person name="Eloe-Fadrosh E.A."/>
            <person name="Kyrpides N.C."/>
            <person name="Woyke T."/>
        </authorList>
    </citation>
    <scope>NUCLEOTIDE SEQUENCE</scope>
    <source>
        <strain evidence="2">GVMAG-M-3300023184-53</strain>
    </source>
</reference>
<dbReference type="AlphaFoldDB" id="A0A6C0I9S0"/>
<dbReference type="SUPFAM" id="SSF52833">
    <property type="entry name" value="Thioredoxin-like"/>
    <property type="match status" value="1"/>
</dbReference>
<evidence type="ECO:0000313" key="2">
    <source>
        <dbReference type="EMBL" id="QHT89145.1"/>
    </source>
</evidence>
<feature type="region of interest" description="Disordered" evidence="1">
    <location>
        <begin position="115"/>
        <end position="142"/>
    </location>
</feature>
<evidence type="ECO:0008006" key="3">
    <source>
        <dbReference type="Google" id="ProtNLM"/>
    </source>
</evidence>
<dbReference type="EMBL" id="MN740136">
    <property type="protein sequence ID" value="QHT89145.1"/>
    <property type="molecule type" value="Genomic_DNA"/>
</dbReference>
<proteinExistence type="predicted"/>
<name>A0A6C0I9S0_9ZZZZ</name>
<organism evidence="2">
    <name type="scientific">viral metagenome</name>
    <dbReference type="NCBI Taxonomy" id="1070528"/>
    <lineage>
        <taxon>unclassified sequences</taxon>
        <taxon>metagenomes</taxon>
        <taxon>organismal metagenomes</taxon>
    </lineage>
</organism>
<evidence type="ECO:0000256" key="1">
    <source>
        <dbReference type="SAM" id="MobiDB-lite"/>
    </source>
</evidence>